<dbReference type="InterPro" id="IPR020946">
    <property type="entry name" value="Flavin_mOase-like"/>
</dbReference>
<keyword evidence="7" id="KW-0503">Monooxygenase</keyword>
<reference evidence="7 8" key="1">
    <citation type="submission" date="2016-03" db="EMBL/GenBank/DDBJ databases">
        <authorList>
            <person name="Ploux O."/>
        </authorList>
    </citation>
    <scope>NUCLEOTIDE SEQUENCE [LARGE SCALE GENOMIC DNA]</scope>
    <source>
        <strain evidence="7 8">UAMH 11012</strain>
    </source>
</reference>
<gene>
    <name evidence="7" type="ORF">PAC_08222</name>
</gene>
<dbReference type="FunFam" id="3.50.50.60:FF:000023">
    <property type="entry name" value="Dimethylaniline monooxygenase [N-oxide-forming]"/>
    <property type="match status" value="1"/>
</dbReference>
<evidence type="ECO:0000256" key="5">
    <source>
        <dbReference type="ARBA" id="ARBA00022857"/>
    </source>
</evidence>
<proteinExistence type="inferred from homology"/>
<dbReference type="Proteomes" id="UP000184330">
    <property type="component" value="Unassembled WGS sequence"/>
</dbReference>
<dbReference type="PANTHER" id="PTHR23023">
    <property type="entry name" value="DIMETHYLANILINE MONOOXYGENASE"/>
    <property type="match status" value="1"/>
</dbReference>
<dbReference type="GO" id="GO:0050661">
    <property type="term" value="F:NADP binding"/>
    <property type="evidence" value="ECO:0007669"/>
    <property type="project" value="InterPro"/>
</dbReference>
<accession>A0A1L7WZX1</accession>
<dbReference type="Pfam" id="PF00743">
    <property type="entry name" value="FMO-like"/>
    <property type="match status" value="2"/>
</dbReference>
<dbReference type="SUPFAM" id="SSF51905">
    <property type="entry name" value="FAD/NAD(P)-binding domain"/>
    <property type="match status" value="2"/>
</dbReference>
<evidence type="ECO:0000256" key="2">
    <source>
        <dbReference type="ARBA" id="ARBA00009183"/>
    </source>
</evidence>
<evidence type="ECO:0000313" key="8">
    <source>
        <dbReference type="Proteomes" id="UP000184330"/>
    </source>
</evidence>
<dbReference type="OrthoDB" id="66881at2759"/>
<dbReference type="AlphaFoldDB" id="A0A1L7WZX1"/>
<evidence type="ECO:0000313" key="7">
    <source>
        <dbReference type="EMBL" id="CZR58330.1"/>
    </source>
</evidence>
<dbReference type="InterPro" id="IPR050346">
    <property type="entry name" value="FMO-like"/>
</dbReference>
<dbReference type="InterPro" id="IPR036188">
    <property type="entry name" value="FAD/NAD-bd_sf"/>
</dbReference>
<keyword evidence="6" id="KW-0560">Oxidoreductase</keyword>
<keyword evidence="4" id="KW-0274">FAD</keyword>
<keyword evidence="5" id="KW-0521">NADP</keyword>
<protein>
    <submittedName>
        <fullName evidence="7">Related to flavin-containing monooxygenase</fullName>
    </submittedName>
</protein>
<evidence type="ECO:0000256" key="1">
    <source>
        <dbReference type="ARBA" id="ARBA00001974"/>
    </source>
</evidence>
<dbReference type="Pfam" id="PF13450">
    <property type="entry name" value="NAD_binding_8"/>
    <property type="match status" value="1"/>
</dbReference>
<dbReference type="Gene3D" id="3.50.50.60">
    <property type="entry name" value="FAD/NAD(P)-binding domain"/>
    <property type="match status" value="2"/>
</dbReference>
<evidence type="ECO:0000256" key="4">
    <source>
        <dbReference type="ARBA" id="ARBA00022827"/>
    </source>
</evidence>
<sequence>MSRLEQVKSVAIIGAGAAGAISAAAFKAENYFEKIRVFERRETAGGTWIYDRDPKPSLPILPGALPHNVDPPLEIPSRLPKITSPNQQERFSQTPIYDSLTTNVPDIAMCFSDQRFAHGIFVPHHIPRQYIENYFSTHDLDDILVLNTTVEDVSQIRSSSSRLGERWKLTLRKYDCFRHVDIWWEEEFDAVILANGHYSVPFIPEVKGLKAYSEKYPDRVQHSKYYRSPIQYKAQKLLVIGNSASGHDVAAEVVSTAQLPVYNSIRSKSRWDGDEPPQGIAWKPVIREFHLDGRIEFEDGSYLDDIDKVIYCTGYKASYPFWNEKVNGRALYDYEGNKIIKTYWHTFFQDFQTLAIVGLPRVLTFRSFEYQAIALARLYSGRNKVPLPPLSEQQKWESERKEKREKEHKKFHDIEWETGETKEWLGRFFEIAGLGTLTGDGRVPPVLGKDLVWAIEHLRKYPEPGKDYTVERAGEEFRACNASPSVPKTEPNFAIEQLEKDPETGGEKPTQKAEEEVKTVEHWTIYPMSGEVVLTDHIDAQLRAREISEEDSSEWEVVERVRA</sequence>
<keyword evidence="3" id="KW-0285">Flavoprotein</keyword>
<evidence type="ECO:0000256" key="3">
    <source>
        <dbReference type="ARBA" id="ARBA00022630"/>
    </source>
</evidence>
<dbReference type="EMBL" id="FJOG01000011">
    <property type="protein sequence ID" value="CZR58330.1"/>
    <property type="molecule type" value="Genomic_DNA"/>
</dbReference>
<organism evidence="7 8">
    <name type="scientific">Phialocephala subalpina</name>
    <dbReference type="NCBI Taxonomy" id="576137"/>
    <lineage>
        <taxon>Eukaryota</taxon>
        <taxon>Fungi</taxon>
        <taxon>Dikarya</taxon>
        <taxon>Ascomycota</taxon>
        <taxon>Pezizomycotina</taxon>
        <taxon>Leotiomycetes</taxon>
        <taxon>Helotiales</taxon>
        <taxon>Mollisiaceae</taxon>
        <taxon>Phialocephala</taxon>
        <taxon>Phialocephala fortinii species complex</taxon>
    </lineage>
</organism>
<dbReference type="GO" id="GO:0050660">
    <property type="term" value="F:flavin adenine dinucleotide binding"/>
    <property type="evidence" value="ECO:0007669"/>
    <property type="project" value="InterPro"/>
</dbReference>
<keyword evidence="8" id="KW-1185">Reference proteome</keyword>
<comment type="cofactor">
    <cofactor evidence="1">
        <name>FAD</name>
        <dbReference type="ChEBI" id="CHEBI:57692"/>
    </cofactor>
</comment>
<evidence type="ECO:0000256" key="6">
    <source>
        <dbReference type="ARBA" id="ARBA00023002"/>
    </source>
</evidence>
<comment type="similarity">
    <text evidence="2">Belongs to the FMO family.</text>
</comment>
<name>A0A1L7WZX1_9HELO</name>
<dbReference type="GO" id="GO:0004499">
    <property type="term" value="F:N,N-dimethylaniline monooxygenase activity"/>
    <property type="evidence" value="ECO:0007669"/>
    <property type="project" value="InterPro"/>
</dbReference>